<protein>
    <recommendedName>
        <fullName evidence="2">RNase III domain-containing protein</fullName>
    </recommendedName>
</protein>
<dbReference type="PROSITE" id="PS50142">
    <property type="entry name" value="RNASE_3_2"/>
    <property type="match status" value="1"/>
</dbReference>
<dbReference type="VEuPathDB" id="FungiDB:I302_05867"/>
<gene>
    <name evidence="3" type="ORF">I302_05867</name>
    <name evidence="4" type="ORF">I302_106867</name>
</gene>
<evidence type="ECO:0000313" key="5">
    <source>
        <dbReference type="Proteomes" id="UP000092730"/>
    </source>
</evidence>
<evidence type="ECO:0000313" key="4">
    <source>
        <dbReference type="EMBL" id="WVW84832.1"/>
    </source>
</evidence>
<reference evidence="4" key="4">
    <citation type="submission" date="2024-02" db="EMBL/GenBank/DDBJ databases">
        <title>Comparative genomics of Cryptococcus and Kwoniella reveals pathogenesis evolution and contrasting modes of karyotype evolution via chromosome fusion or intercentromeric recombination.</title>
        <authorList>
            <person name="Coelho M.A."/>
            <person name="David-Palma M."/>
            <person name="Shea T."/>
            <person name="Bowers K."/>
            <person name="McGinley-Smith S."/>
            <person name="Mohammad A.W."/>
            <person name="Gnirke A."/>
            <person name="Yurkov A.M."/>
            <person name="Nowrousian M."/>
            <person name="Sun S."/>
            <person name="Cuomo C.A."/>
            <person name="Heitman J."/>
        </authorList>
    </citation>
    <scope>NUCLEOTIDE SEQUENCE</scope>
    <source>
        <strain evidence="4">CBS 10118</strain>
    </source>
</reference>
<dbReference type="GO" id="GO:0004525">
    <property type="term" value="F:ribonuclease III activity"/>
    <property type="evidence" value="ECO:0007669"/>
    <property type="project" value="InterPro"/>
</dbReference>
<dbReference type="Gene3D" id="1.10.1520.10">
    <property type="entry name" value="Ribonuclease III domain"/>
    <property type="match status" value="1"/>
</dbReference>
<feature type="compositionally biased region" description="Low complexity" evidence="1">
    <location>
        <begin position="275"/>
        <end position="288"/>
    </location>
</feature>
<dbReference type="EMBL" id="KI894022">
    <property type="protein sequence ID" value="OCF24407.1"/>
    <property type="molecule type" value="Genomic_DNA"/>
</dbReference>
<dbReference type="SMART" id="SM00535">
    <property type="entry name" value="RIBOc"/>
    <property type="match status" value="1"/>
</dbReference>
<dbReference type="SUPFAM" id="SSF69065">
    <property type="entry name" value="RNase III domain-like"/>
    <property type="match status" value="1"/>
</dbReference>
<dbReference type="AlphaFoldDB" id="A0A1B9G064"/>
<reference evidence="4" key="2">
    <citation type="submission" date="2013-07" db="EMBL/GenBank/DDBJ databases">
        <authorList>
            <consortium name="The Broad Institute Genome Sequencing Platform"/>
            <person name="Cuomo C."/>
            <person name="Litvintseva A."/>
            <person name="Chen Y."/>
            <person name="Heitman J."/>
            <person name="Sun S."/>
            <person name="Springer D."/>
            <person name="Dromer F."/>
            <person name="Young S.K."/>
            <person name="Zeng Q."/>
            <person name="Gargeya S."/>
            <person name="Fitzgerald M."/>
            <person name="Abouelleil A."/>
            <person name="Alvarado L."/>
            <person name="Berlin A.M."/>
            <person name="Chapman S.B."/>
            <person name="Dewar J."/>
            <person name="Goldberg J."/>
            <person name="Griggs A."/>
            <person name="Gujja S."/>
            <person name="Hansen M."/>
            <person name="Howarth C."/>
            <person name="Imamovic A."/>
            <person name="Larimer J."/>
            <person name="McCowan C."/>
            <person name="Murphy C."/>
            <person name="Pearson M."/>
            <person name="Priest M."/>
            <person name="Roberts A."/>
            <person name="Saif S."/>
            <person name="Shea T."/>
            <person name="Sykes S."/>
            <person name="Wortman J."/>
            <person name="Nusbaum C."/>
            <person name="Birren B."/>
        </authorList>
    </citation>
    <scope>NUCLEOTIDE SEQUENCE</scope>
    <source>
        <strain evidence="4">CBS 10118</strain>
    </source>
</reference>
<dbReference type="OrthoDB" id="2392202at2759"/>
<accession>A0A1B9G064</accession>
<dbReference type="InterPro" id="IPR000999">
    <property type="entry name" value="RNase_III_dom"/>
</dbReference>
<dbReference type="RefSeq" id="XP_019045477.1">
    <property type="nucleotide sequence ID" value="XM_019192480.1"/>
</dbReference>
<organism evidence="3">
    <name type="scientific">Kwoniella bestiolae CBS 10118</name>
    <dbReference type="NCBI Taxonomy" id="1296100"/>
    <lineage>
        <taxon>Eukaryota</taxon>
        <taxon>Fungi</taxon>
        <taxon>Dikarya</taxon>
        <taxon>Basidiomycota</taxon>
        <taxon>Agaricomycotina</taxon>
        <taxon>Tremellomycetes</taxon>
        <taxon>Tremellales</taxon>
        <taxon>Cryptococcaceae</taxon>
        <taxon>Kwoniella</taxon>
    </lineage>
</organism>
<evidence type="ECO:0000313" key="3">
    <source>
        <dbReference type="EMBL" id="OCF24407.1"/>
    </source>
</evidence>
<keyword evidence="5" id="KW-1185">Reference proteome</keyword>
<dbReference type="STRING" id="1296100.A0A1B9G064"/>
<reference evidence="3" key="3">
    <citation type="submission" date="2014-01" db="EMBL/GenBank/DDBJ databases">
        <title>Evolution of pathogenesis and genome organization in the Tremellales.</title>
        <authorList>
            <person name="Cuomo C."/>
            <person name="Litvintseva A."/>
            <person name="Heitman J."/>
            <person name="Chen Y."/>
            <person name="Sun S."/>
            <person name="Springer D."/>
            <person name="Dromer F."/>
            <person name="Young S."/>
            <person name="Zeng Q."/>
            <person name="Chapman S."/>
            <person name="Gujja S."/>
            <person name="Saif S."/>
            <person name="Birren B."/>
        </authorList>
    </citation>
    <scope>NUCLEOTIDE SEQUENCE</scope>
    <source>
        <strain evidence="3">CBS 10118</strain>
    </source>
</reference>
<name>A0A1B9G064_9TREE</name>
<evidence type="ECO:0000256" key="1">
    <source>
        <dbReference type="SAM" id="MobiDB-lite"/>
    </source>
</evidence>
<proteinExistence type="predicted"/>
<dbReference type="InterPro" id="IPR036389">
    <property type="entry name" value="RNase_III_sf"/>
</dbReference>
<feature type="compositionally biased region" description="Polar residues" evidence="1">
    <location>
        <begin position="323"/>
        <end position="335"/>
    </location>
</feature>
<dbReference type="Proteomes" id="UP000092730">
    <property type="component" value="Chromosome 5"/>
</dbReference>
<evidence type="ECO:0000259" key="2">
    <source>
        <dbReference type="PROSITE" id="PS50142"/>
    </source>
</evidence>
<reference evidence="3" key="1">
    <citation type="submission" date="2013-07" db="EMBL/GenBank/DDBJ databases">
        <title>The Genome Sequence of Cryptococcus bestiolae CBS10118.</title>
        <authorList>
            <consortium name="The Broad Institute Genome Sequencing Platform"/>
            <person name="Cuomo C."/>
            <person name="Litvintseva A."/>
            <person name="Chen Y."/>
            <person name="Heitman J."/>
            <person name="Sun S."/>
            <person name="Springer D."/>
            <person name="Dromer F."/>
            <person name="Young S.K."/>
            <person name="Zeng Q."/>
            <person name="Gargeya S."/>
            <person name="Fitzgerald M."/>
            <person name="Abouelleil A."/>
            <person name="Alvarado L."/>
            <person name="Berlin A.M."/>
            <person name="Chapman S.B."/>
            <person name="Dewar J."/>
            <person name="Goldberg J."/>
            <person name="Griggs A."/>
            <person name="Gujja S."/>
            <person name="Hansen M."/>
            <person name="Howarth C."/>
            <person name="Imamovic A."/>
            <person name="Larimer J."/>
            <person name="McCowan C."/>
            <person name="Murphy C."/>
            <person name="Pearson M."/>
            <person name="Priest M."/>
            <person name="Roberts A."/>
            <person name="Saif S."/>
            <person name="Shea T."/>
            <person name="Sykes S."/>
            <person name="Wortman J."/>
            <person name="Nusbaum C."/>
            <person name="Birren B."/>
        </authorList>
    </citation>
    <scope>NUCLEOTIDE SEQUENCE [LARGE SCALE GENOMIC DNA]</scope>
    <source>
        <strain evidence="3">CBS 10118</strain>
    </source>
</reference>
<dbReference type="Pfam" id="PF00636">
    <property type="entry name" value="Ribonuclease_3"/>
    <property type="match status" value="1"/>
</dbReference>
<sequence length="471" mass="52137">MRYNTEDHNNPLFSFILPPLTPLNEPLPPLPRIIDPDLYQQVISHVSLQCLTRRSVMALAKPEEEYEKAVDYEKLEHLGDAILENVATGLIQEMFPWLRQGGAAIIRDYLVSNSTLAQLSVFYILPLLIKADASSIIHVRSSEKIQASVLEAWIAGAWYSFLRFGEGGGIVIDEEGEVSICQTETALGEVKYVGNVDQGEDELIKASEEAEGQGEEGEDEESMPKGLQPVLEPVKCLKLDDSSKVEDGTKKVSHTADLADLISMMMSASTTTSVITTTTTSSTQITVTPGRSAKHPDSQGTDSGSNATTEDPNSRPAPLLTMEPSQNPSSIQTRPPSGPRTKGQAFDYVESWLSPLLKPYCQWIYSILLEEQNKILSSLPPDVPKLVIPEHWKDEDRKSMGMPQALSQHPWIKSVGSKPVYEKEPKTGQRWRVVCRVVDLDGKEWVGEAIRPNVQAAKNVAAWMVYRQLGQ</sequence>
<dbReference type="KEGG" id="kbi:30210266"/>
<dbReference type="GeneID" id="30210266"/>
<feature type="domain" description="RNase III" evidence="2">
    <location>
        <begin position="20"/>
        <end position="156"/>
    </location>
</feature>
<dbReference type="EMBL" id="CP144545">
    <property type="protein sequence ID" value="WVW84832.1"/>
    <property type="molecule type" value="Genomic_DNA"/>
</dbReference>
<dbReference type="CDD" id="cd00593">
    <property type="entry name" value="RIBOc"/>
    <property type="match status" value="1"/>
</dbReference>
<feature type="compositionally biased region" description="Polar residues" evidence="1">
    <location>
        <begin position="298"/>
        <end position="311"/>
    </location>
</feature>
<dbReference type="GO" id="GO:0006396">
    <property type="term" value="P:RNA processing"/>
    <property type="evidence" value="ECO:0007669"/>
    <property type="project" value="InterPro"/>
</dbReference>
<feature type="compositionally biased region" description="Acidic residues" evidence="1">
    <location>
        <begin position="209"/>
        <end position="221"/>
    </location>
</feature>
<feature type="region of interest" description="Disordered" evidence="1">
    <location>
        <begin position="206"/>
        <end position="233"/>
    </location>
</feature>
<feature type="region of interest" description="Disordered" evidence="1">
    <location>
        <begin position="275"/>
        <end position="342"/>
    </location>
</feature>